<evidence type="ECO:0000256" key="4">
    <source>
        <dbReference type="ARBA" id="ARBA00022692"/>
    </source>
</evidence>
<organism evidence="10 11">
    <name type="scientific">Aspergillus wentii DTO 134E9</name>
    <dbReference type="NCBI Taxonomy" id="1073089"/>
    <lineage>
        <taxon>Eukaryota</taxon>
        <taxon>Fungi</taxon>
        <taxon>Dikarya</taxon>
        <taxon>Ascomycota</taxon>
        <taxon>Pezizomycotina</taxon>
        <taxon>Eurotiomycetes</taxon>
        <taxon>Eurotiomycetidae</taxon>
        <taxon>Eurotiales</taxon>
        <taxon>Aspergillaceae</taxon>
        <taxon>Aspergillus</taxon>
        <taxon>Aspergillus subgen. Cremei</taxon>
    </lineage>
</organism>
<comment type="subcellular location">
    <subcellularLocation>
        <location evidence="1">Membrane</location>
        <topology evidence="1">Multi-pass membrane protein</topology>
    </subcellularLocation>
</comment>
<proteinExistence type="inferred from homology"/>
<evidence type="ECO:0000256" key="6">
    <source>
        <dbReference type="ARBA" id="ARBA00022927"/>
    </source>
</evidence>
<reference evidence="11" key="1">
    <citation type="journal article" date="2017" name="Genome Biol.">
        <title>Comparative genomics reveals high biological diversity and specific adaptations in the industrially and medically important fungal genus Aspergillus.</title>
        <authorList>
            <person name="de Vries R.P."/>
            <person name="Riley R."/>
            <person name="Wiebenga A."/>
            <person name="Aguilar-Osorio G."/>
            <person name="Amillis S."/>
            <person name="Uchima C.A."/>
            <person name="Anderluh G."/>
            <person name="Asadollahi M."/>
            <person name="Askin M."/>
            <person name="Barry K."/>
            <person name="Battaglia E."/>
            <person name="Bayram O."/>
            <person name="Benocci T."/>
            <person name="Braus-Stromeyer S.A."/>
            <person name="Caldana C."/>
            <person name="Canovas D."/>
            <person name="Cerqueira G.C."/>
            <person name="Chen F."/>
            <person name="Chen W."/>
            <person name="Choi C."/>
            <person name="Clum A."/>
            <person name="Dos Santos R.A."/>
            <person name="Damasio A.R."/>
            <person name="Diallinas G."/>
            <person name="Emri T."/>
            <person name="Fekete E."/>
            <person name="Flipphi M."/>
            <person name="Freyberg S."/>
            <person name="Gallo A."/>
            <person name="Gournas C."/>
            <person name="Habgood R."/>
            <person name="Hainaut M."/>
            <person name="Harispe M.L."/>
            <person name="Henrissat B."/>
            <person name="Hilden K.S."/>
            <person name="Hope R."/>
            <person name="Hossain A."/>
            <person name="Karabika E."/>
            <person name="Karaffa L."/>
            <person name="Karanyi Z."/>
            <person name="Krasevec N."/>
            <person name="Kuo A."/>
            <person name="Kusch H."/>
            <person name="LaButti K."/>
            <person name="Lagendijk E.L."/>
            <person name="Lapidus A."/>
            <person name="Levasseur A."/>
            <person name="Lindquist E."/>
            <person name="Lipzen A."/>
            <person name="Logrieco A.F."/>
            <person name="MacCabe A."/>
            <person name="Maekelae M.R."/>
            <person name="Malavazi I."/>
            <person name="Melin P."/>
            <person name="Meyer V."/>
            <person name="Mielnichuk N."/>
            <person name="Miskei M."/>
            <person name="Molnar A.P."/>
            <person name="Mule G."/>
            <person name="Ngan C.Y."/>
            <person name="Orejas M."/>
            <person name="Orosz E."/>
            <person name="Ouedraogo J.P."/>
            <person name="Overkamp K.M."/>
            <person name="Park H.-S."/>
            <person name="Perrone G."/>
            <person name="Piumi F."/>
            <person name="Punt P.J."/>
            <person name="Ram A.F."/>
            <person name="Ramon A."/>
            <person name="Rauscher S."/>
            <person name="Record E."/>
            <person name="Riano-Pachon D.M."/>
            <person name="Robert V."/>
            <person name="Roehrig J."/>
            <person name="Ruller R."/>
            <person name="Salamov A."/>
            <person name="Salih N.S."/>
            <person name="Samson R.A."/>
            <person name="Sandor E."/>
            <person name="Sanguinetti M."/>
            <person name="Schuetze T."/>
            <person name="Sepcic K."/>
            <person name="Shelest E."/>
            <person name="Sherlock G."/>
            <person name="Sophianopoulou V."/>
            <person name="Squina F.M."/>
            <person name="Sun H."/>
            <person name="Susca A."/>
            <person name="Todd R.B."/>
            <person name="Tsang A."/>
            <person name="Unkles S.E."/>
            <person name="van de Wiele N."/>
            <person name="van Rossen-Uffink D."/>
            <person name="Oliveira J.V."/>
            <person name="Vesth T.C."/>
            <person name="Visser J."/>
            <person name="Yu J.-H."/>
            <person name="Zhou M."/>
            <person name="Andersen M.R."/>
            <person name="Archer D.B."/>
            <person name="Baker S.E."/>
            <person name="Benoit I."/>
            <person name="Brakhage A.A."/>
            <person name="Braus G.H."/>
            <person name="Fischer R."/>
            <person name="Frisvad J.C."/>
            <person name="Goldman G.H."/>
            <person name="Houbraken J."/>
            <person name="Oakley B."/>
            <person name="Pocsi I."/>
            <person name="Scazzocchio C."/>
            <person name="Seiboth B."/>
            <person name="vanKuyk P.A."/>
            <person name="Wortman J."/>
            <person name="Dyer P.S."/>
            <person name="Grigoriev I.V."/>
        </authorList>
    </citation>
    <scope>NUCLEOTIDE SEQUENCE [LARGE SCALE GENOMIC DNA]</scope>
    <source>
        <strain evidence="11">DTO 134E9</strain>
    </source>
</reference>
<name>A0A1L9RQE3_ASPWE</name>
<comment type="similarity">
    <text evidence="2">Belongs to the oligopeptide OPT transporter family.</text>
</comment>
<dbReference type="RefSeq" id="XP_040690714.1">
    <property type="nucleotide sequence ID" value="XM_040832859.1"/>
</dbReference>
<evidence type="ECO:0000313" key="10">
    <source>
        <dbReference type="EMBL" id="OJJ37038.1"/>
    </source>
</evidence>
<feature type="transmembrane region" description="Helical" evidence="9">
    <location>
        <begin position="330"/>
        <end position="348"/>
    </location>
</feature>
<accession>A0A1L9RQE3</accession>
<dbReference type="GO" id="GO:0035673">
    <property type="term" value="F:oligopeptide transmembrane transporter activity"/>
    <property type="evidence" value="ECO:0007669"/>
    <property type="project" value="InterPro"/>
</dbReference>
<evidence type="ECO:0000256" key="5">
    <source>
        <dbReference type="ARBA" id="ARBA00022856"/>
    </source>
</evidence>
<evidence type="ECO:0000256" key="3">
    <source>
        <dbReference type="ARBA" id="ARBA00022448"/>
    </source>
</evidence>
<evidence type="ECO:0000256" key="8">
    <source>
        <dbReference type="ARBA" id="ARBA00023136"/>
    </source>
</evidence>
<dbReference type="PANTHER" id="PTHR22601">
    <property type="entry name" value="ISP4 LIKE PROTEIN"/>
    <property type="match status" value="1"/>
</dbReference>
<evidence type="ECO:0000256" key="7">
    <source>
        <dbReference type="ARBA" id="ARBA00022989"/>
    </source>
</evidence>
<keyword evidence="7 9" id="KW-1133">Transmembrane helix</keyword>
<evidence type="ECO:0000256" key="9">
    <source>
        <dbReference type="SAM" id="Phobius"/>
    </source>
</evidence>
<dbReference type="AlphaFoldDB" id="A0A1L9RQE3"/>
<keyword evidence="8 9" id="KW-0472">Membrane</keyword>
<keyword evidence="11" id="KW-1185">Reference proteome</keyword>
<dbReference type="EMBL" id="KV878211">
    <property type="protein sequence ID" value="OJJ37038.1"/>
    <property type="molecule type" value="Genomic_DNA"/>
</dbReference>
<dbReference type="Pfam" id="PF03169">
    <property type="entry name" value="OPT"/>
    <property type="match status" value="2"/>
</dbReference>
<evidence type="ECO:0000256" key="2">
    <source>
        <dbReference type="ARBA" id="ARBA00008807"/>
    </source>
</evidence>
<keyword evidence="3" id="KW-0813">Transport</keyword>
<keyword evidence="6" id="KW-0653">Protein transport</keyword>
<protein>
    <submittedName>
        <fullName evidence="10">Uncharacterized protein</fullName>
    </submittedName>
</protein>
<evidence type="ECO:0000313" key="11">
    <source>
        <dbReference type="Proteomes" id="UP000184383"/>
    </source>
</evidence>
<dbReference type="InterPro" id="IPR004813">
    <property type="entry name" value="OPT"/>
</dbReference>
<feature type="transmembrane region" description="Helical" evidence="9">
    <location>
        <begin position="39"/>
        <end position="66"/>
    </location>
</feature>
<feature type="transmembrane region" description="Helical" evidence="9">
    <location>
        <begin position="355"/>
        <end position="377"/>
    </location>
</feature>
<gene>
    <name evidence="10" type="ORF">ASPWEDRAFT_26464</name>
</gene>
<dbReference type="GO" id="GO:0015031">
    <property type="term" value="P:protein transport"/>
    <property type="evidence" value="ECO:0007669"/>
    <property type="project" value="UniProtKB-KW"/>
</dbReference>
<dbReference type="GO" id="GO:0016020">
    <property type="term" value="C:membrane"/>
    <property type="evidence" value="ECO:0007669"/>
    <property type="project" value="UniProtKB-SubCell"/>
</dbReference>
<dbReference type="InterPro" id="IPR004648">
    <property type="entry name" value="Oligpept_transpt"/>
</dbReference>
<dbReference type="OrthoDB" id="9986677at2759"/>
<dbReference type="VEuPathDB" id="FungiDB:ASPWEDRAFT_26464"/>
<evidence type="ECO:0000256" key="1">
    <source>
        <dbReference type="ARBA" id="ARBA00004141"/>
    </source>
</evidence>
<keyword evidence="4 9" id="KW-0812">Transmembrane</keyword>
<keyword evidence="5" id="KW-0571">Peptide transport</keyword>
<dbReference type="Proteomes" id="UP000184383">
    <property type="component" value="Unassembled WGS sequence"/>
</dbReference>
<sequence>MAYVQWSSDGSATLNVSTENRSTARFKCRVSPISQGSSFIVVYLVSAVGAGLIGWLLSSAFIWFFAPGCAAVHISVIRDQPSSVCYWQRREVQETSGELSGLVPLKRSTLDWYSHEVHACGRPNASHSPLPAEEFAVVEESTKLKDGVTEHDEILTGAQLFGNTFLIYSNETIIDDSDSDITDLLSAAGINVHQEDEEPDASCSTIRMRVIGIIFCLVRCSVNTLFELRYPTVTLKATLVLFLAYPVGKFLEKVPPDWTMRVAGCEVRLNPGPFNRKEHLLMYIMYRAIHRLFCRLPSLISNAFTRSAWTEDSAGFVPGYVFSVFWDTQLTWYGALLAVVVATVLTILIRPRTLFSVQICGMICAALSQVGLISWALHHIPDICTSKAPDKFNFKSSKTNYNTATIWGAIGQQHFFGEGSTYQNLLYFLLVGAVPPFPIYYFDVNIPIRCGSMSAYRCFWAVLRSFRRRRARIIVVERLWG</sequence>
<dbReference type="GeneID" id="63748707"/>